<dbReference type="EMBL" id="JAOTPO010000015">
    <property type="protein sequence ID" value="MDE5415405.1"/>
    <property type="molecule type" value="Genomic_DNA"/>
</dbReference>
<evidence type="ECO:0000313" key="7">
    <source>
        <dbReference type="Proteomes" id="UP001148125"/>
    </source>
</evidence>
<reference evidence="6" key="1">
    <citation type="submission" date="2024-05" db="EMBL/GenBank/DDBJ databases">
        <title>Alkalihalobacillus sp. strain MEB203 novel alkaliphilic bacterium from Lonar Lake, India.</title>
        <authorList>
            <person name="Joshi A."/>
            <person name="Thite S."/>
            <person name="Mengade P."/>
        </authorList>
    </citation>
    <scope>NUCLEOTIDE SEQUENCE</scope>
    <source>
        <strain evidence="6">MEB 203</strain>
    </source>
</reference>
<keyword evidence="2 4" id="KW-0547">Nucleotide-binding</keyword>
<dbReference type="PANTHER" id="PTHR43585">
    <property type="entry name" value="FUMIPYRROLE BIOSYNTHESIS PROTEIN C"/>
    <property type="match status" value="1"/>
</dbReference>
<dbReference type="InterPro" id="IPR011761">
    <property type="entry name" value="ATP-grasp"/>
</dbReference>
<dbReference type="Gene3D" id="3.30.1490.20">
    <property type="entry name" value="ATP-grasp fold, A domain"/>
    <property type="match status" value="1"/>
</dbReference>
<dbReference type="Gene3D" id="3.30.470.20">
    <property type="entry name" value="ATP-grasp fold, B domain"/>
    <property type="match status" value="1"/>
</dbReference>
<evidence type="ECO:0000256" key="4">
    <source>
        <dbReference type="PROSITE-ProRule" id="PRU00409"/>
    </source>
</evidence>
<comment type="caution">
    <text evidence="6">The sequence shown here is derived from an EMBL/GenBank/DDBJ whole genome shotgun (WGS) entry which is preliminary data.</text>
</comment>
<name>A0ABT5VIW8_9BACI</name>
<evidence type="ECO:0000256" key="3">
    <source>
        <dbReference type="ARBA" id="ARBA00022840"/>
    </source>
</evidence>
<dbReference type="Gene3D" id="3.40.50.20">
    <property type="match status" value="1"/>
</dbReference>
<dbReference type="Pfam" id="PF13535">
    <property type="entry name" value="ATP-grasp_4"/>
    <property type="match status" value="1"/>
</dbReference>
<organism evidence="6 7">
    <name type="scientific">Alkalihalobacterium chitinilyticum</name>
    <dbReference type="NCBI Taxonomy" id="2980103"/>
    <lineage>
        <taxon>Bacteria</taxon>
        <taxon>Bacillati</taxon>
        <taxon>Bacillota</taxon>
        <taxon>Bacilli</taxon>
        <taxon>Bacillales</taxon>
        <taxon>Bacillaceae</taxon>
        <taxon>Alkalihalobacterium</taxon>
    </lineage>
</organism>
<feature type="domain" description="ATP-grasp" evidence="5">
    <location>
        <begin position="110"/>
        <end position="301"/>
    </location>
</feature>
<dbReference type="SUPFAM" id="SSF56059">
    <property type="entry name" value="Glutathione synthetase ATP-binding domain-like"/>
    <property type="match status" value="1"/>
</dbReference>
<dbReference type="PANTHER" id="PTHR43585:SF2">
    <property type="entry name" value="ATP-GRASP ENZYME FSQD"/>
    <property type="match status" value="1"/>
</dbReference>
<dbReference type="Proteomes" id="UP001148125">
    <property type="component" value="Unassembled WGS sequence"/>
</dbReference>
<evidence type="ECO:0000313" key="6">
    <source>
        <dbReference type="EMBL" id="MDE5415405.1"/>
    </source>
</evidence>
<dbReference type="SMART" id="SM01209">
    <property type="entry name" value="GARS_A"/>
    <property type="match status" value="1"/>
</dbReference>
<keyword evidence="7" id="KW-1185">Reference proteome</keyword>
<evidence type="ECO:0000259" key="5">
    <source>
        <dbReference type="PROSITE" id="PS50975"/>
    </source>
</evidence>
<protein>
    <submittedName>
        <fullName evidence="6">ATP-grasp domain-containing protein</fullName>
    </submittedName>
</protein>
<accession>A0ABT5VIW8</accession>
<gene>
    <name evidence="6" type="ORF">N7Z68_18755</name>
</gene>
<dbReference type="PROSITE" id="PS50975">
    <property type="entry name" value="ATP_GRASP"/>
    <property type="match status" value="1"/>
</dbReference>
<dbReference type="RefSeq" id="WP_275119999.1">
    <property type="nucleotide sequence ID" value="NZ_JAOTPO010000015.1"/>
</dbReference>
<dbReference type="InterPro" id="IPR052032">
    <property type="entry name" value="ATP-dep_AA_Ligase"/>
</dbReference>
<keyword evidence="3 4" id="KW-0067">ATP-binding</keyword>
<evidence type="ECO:0000256" key="1">
    <source>
        <dbReference type="ARBA" id="ARBA00022598"/>
    </source>
</evidence>
<sequence>MKTLLVIKSGYPLPLRMPAYREFFRLGWKIVVVDKVQNQSLRFADEVIIHDLDNLEELHKIILCRVGKPDGILTFNDSALVQTAILAELLELPFLNKDIAKIATNKLLQKKCFDMYNIPTAKWMEISSPNEAIEPLKEWHYMVLKPVDRSASAGVSKIGNAKEISKAFQIAVNESTIGKVIIEEYIEGPEISVETIFIRGEHKVISITDKITTEGNTFVEIGHSTPSRHSKEIIEKVKELTINACTALDLNYGAAHTEIKLSNRGPIIIEVNPRLAGDCIVDLIDLSLGINLYKFYGKTALDESISLDEITPKYQQGAAIRFQPSKKNGVLIDVKSSVAEYPAWLKEISVFQALNVPMPDIDSNAGRIAYAITTGKNGQEALENAENALSSISFTFKEEAKCVEL</sequence>
<proteinExistence type="predicted"/>
<keyword evidence="1" id="KW-0436">Ligase</keyword>
<dbReference type="InterPro" id="IPR013815">
    <property type="entry name" value="ATP_grasp_subdomain_1"/>
</dbReference>
<evidence type="ECO:0000256" key="2">
    <source>
        <dbReference type="ARBA" id="ARBA00022741"/>
    </source>
</evidence>